<dbReference type="Proteomes" id="UP001396898">
    <property type="component" value="Unassembled WGS sequence"/>
</dbReference>
<evidence type="ECO:0000313" key="2">
    <source>
        <dbReference type="Proteomes" id="UP001396898"/>
    </source>
</evidence>
<evidence type="ECO:0000313" key="1">
    <source>
        <dbReference type="EMBL" id="KAK8013593.1"/>
    </source>
</evidence>
<organism evidence="1 2">
    <name type="scientific">Apiospora marii</name>
    <dbReference type="NCBI Taxonomy" id="335849"/>
    <lineage>
        <taxon>Eukaryota</taxon>
        <taxon>Fungi</taxon>
        <taxon>Dikarya</taxon>
        <taxon>Ascomycota</taxon>
        <taxon>Pezizomycotina</taxon>
        <taxon>Sordariomycetes</taxon>
        <taxon>Xylariomycetidae</taxon>
        <taxon>Amphisphaeriales</taxon>
        <taxon>Apiosporaceae</taxon>
        <taxon>Apiospora</taxon>
    </lineage>
</organism>
<comment type="caution">
    <text evidence="1">The sequence shown here is derived from an EMBL/GenBank/DDBJ whole genome shotgun (WGS) entry which is preliminary data.</text>
</comment>
<name>A0ABR1RK88_9PEZI</name>
<protein>
    <recommendedName>
        <fullName evidence="3">F-box domain-containing protein</fullName>
    </recommendedName>
</protein>
<proteinExistence type="predicted"/>
<sequence length="545" mass="62302">MGRLLRPLMHMIKSRDGSLCGGFAVLYYWFSGHDCIRRRFRWVYKDSPLHLSFTLYEECCFLSKAHNATQILDDCAHRSMECNRGNPPAFESLATEILLCILFYIPNLETLCNLVSASPRSRRLFQTQAPALFEAALNGPNGNGLLAHPVRELVRAVVFVRTLGLPFHTLDEFRYAFLVPKFYSRRPSTTIGSITDLQVDFDPAVFLSVLSTHSHINRLTHACLASYLARVRGPRFRPQYCPDAVYTFDCGPEEVQWLPAWKRSFVGKPMKKSDTGPPSWVEEMRVKRALWLLQLIGDLQRATSTRWPSEDMHMFLKMAPEDFIEPSNLAVPSERGAFDEVLSVKEFLQSLRTNEKESTVRLGNIARQYHQLPRPPAEAMSDTLATPLPERVEWLLGGQALGPDTRKEPGRLRLRELYKQHKPERSEARRWGQTPSCLFEESPGVQLWLKLTSTSQLHMEAHCAWPKARFHNSPLSGVRFDSFRRLGFAIWDRKRMHLLGLVNGASSIHLDEECRYFTWESLLSTEEVVAVKAALGDPYPGGLLR</sequence>
<evidence type="ECO:0008006" key="3">
    <source>
        <dbReference type="Google" id="ProtNLM"/>
    </source>
</evidence>
<accession>A0ABR1RK88</accession>
<keyword evidence="2" id="KW-1185">Reference proteome</keyword>
<dbReference type="EMBL" id="JAQQWI010000013">
    <property type="protein sequence ID" value="KAK8013593.1"/>
    <property type="molecule type" value="Genomic_DNA"/>
</dbReference>
<gene>
    <name evidence="1" type="ORF">PG991_009186</name>
</gene>
<reference evidence="1 2" key="1">
    <citation type="submission" date="2023-01" db="EMBL/GenBank/DDBJ databases">
        <title>Analysis of 21 Apiospora genomes using comparative genomics revels a genus with tremendous synthesis potential of carbohydrate active enzymes and secondary metabolites.</title>
        <authorList>
            <person name="Sorensen T."/>
        </authorList>
    </citation>
    <scope>NUCLEOTIDE SEQUENCE [LARGE SCALE GENOMIC DNA]</scope>
    <source>
        <strain evidence="1 2">CBS 20057</strain>
    </source>
</reference>